<evidence type="ECO:0000313" key="2">
    <source>
        <dbReference type="RefSeq" id="XP_065661420.1"/>
    </source>
</evidence>
<sequence>MAGCDCMAGLGETCSHVAAMLYKIEAAVRIGMTSSTPTDLPCQWNQNFTKNIVGSPVSQINLYTDAAKEKLSKNRMRKMPISPTPHEKNDFLSEIQSVQPKTAALHLFKDFDKEFIQMESVLIPKLPTSLRQFFNENYKSFDNEQLISYFDEKKKTNKFDF</sequence>
<evidence type="ECO:0000313" key="1">
    <source>
        <dbReference type="Proteomes" id="UP001652625"/>
    </source>
</evidence>
<dbReference type="RefSeq" id="XP_065661421.1">
    <property type="nucleotide sequence ID" value="XM_065805349.1"/>
</dbReference>
<name>A0ABM4CI54_HYDVU</name>
<proteinExistence type="predicted"/>
<organism evidence="1 3">
    <name type="scientific">Hydra vulgaris</name>
    <name type="common">Hydra</name>
    <name type="synonym">Hydra attenuata</name>
    <dbReference type="NCBI Taxonomy" id="6087"/>
    <lineage>
        <taxon>Eukaryota</taxon>
        <taxon>Metazoa</taxon>
        <taxon>Cnidaria</taxon>
        <taxon>Hydrozoa</taxon>
        <taxon>Hydroidolina</taxon>
        <taxon>Anthoathecata</taxon>
        <taxon>Aplanulata</taxon>
        <taxon>Hydridae</taxon>
        <taxon>Hydra</taxon>
    </lineage>
</organism>
<reference evidence="2 3" key="1">
    <citation type="submission" date="2025-05" db="UniProtKB">
        <authorList>
            <consortium name="RefSeq"/>
        </authorList>
    </citation>
    <scope>IDENTIFICATION</scope>
</reference>
<dbReference type="Proteomes" id="UP001652625">
    <property type="component" value="Chromosome 09"/>
</dbReference>
<dbReference type="RefSeq" id="XP_065661420.1">
    <property type="nucleotide sequence ID" value="XM_065805348.1"/>
</dbReference>
<accession>A0ABM4CI54</accession>
<evidence type="ECO:0000313" key="3">
    <source>
        <dbReference type="RefSeq" id="XP_065661421.1"/>
    </source>
</evidence>
<protein>
    <submittedName>
        <fullName evidence="2">Uncharacterized protein LOC136084714 isoform X2</fullName>
    </submittedName>
    <submittedName>
        <fullName evidence="3">Uncharacterized protein LOC136084714 isoform X3</fullName>
    </submittedName>
</protein>
<gene>
    <name evidence="2 3" type="primary">LOC136084714</name>
</gene>
<keyword evidence="1" id="KW-1185">Reference proteome</keyword>
<dbReference type="GeneID" id="136084714"/>
<dbReference type="PANTHER" id="PTHR47526">
    <property type="entry name" value="ATP-DEPENDENT DNA HELICASE"/>
    <property type="match status" value="1"/>
</dbReference>